<keyword evidence="2" id="KW-0479">Metal-binding</keyword>
<evidence type="ECO:0000259" key="4">
    <source>
        <dbReference type="SMART" id="SM00892"/>
    </source>
</evidence>
<keyword evidence="5" id="KW-0540">Nuclease</keyword>
<dbReference type="EMBL" id="QPJM01000001">
    <property type="protein sequence ID" value="RCW87886.1"/>
    <property type="molecule type" value="Genomic_DNA"/>
</dbReference>
<sequence>MARKAIRSGKASGEVTEDELRQHIRAKGADYLKDPNITSVGIGLKNGEGPICLQFTVGAKGESALEALVTNRIPEMIEVNGKPVPTDVIERSYRPSYKIVAPEQLDLRRQRVDPLRPGISVAHIAETAGTVGLVVFDRATGAPCILSNWHVLNGNTGKIGDTIVQPGPFDDNNTALNEAGILLRSHLGAAGDCALARIRSRGYDRSVYGLDVVPKRMARVALGDRVIKSGRTTANTRGIVRRVDVMAKIDYGVPAGEQAIGGFEIGPDKSDLPPDGEITKGGDSGSAWLIFDKGKATDIFAGLHFAGETDAAADEHALACYAASVQKKLDFVLEPELAITMAHEGMATTVPRAGYDPNFLGVAVSEPGLSTAFKRDAVNFGRAQTIPYTHFSVCLSAKRRMARYVAWNIDGARMVILPRRGFGLDPRIDAKYQLGDELYVDNRVDRGHIARRADLCWGPVPEAEQANRDSFYFTNIAPQHERFNQSSRKGLWGELENLVFEQADLKDIKLSVQGGPIFGKDDTPYRDALVPRTFWKLIAYVGSDSRLRCTAFILSQENLLSDLETLDLDPLRIYQISLAELAVKTALDFSALNEADITVNPELVTRPARPEALIDRKSPITEIHAPGDIRL</sequence>
<name>A0A368Z8Q8_9HYPH</name>
<proteinExistence type="predicted"/>
<dbReference type="InterPro" id="IPR009003">
    <property type="entry name" value="Peptidase_S1_PA"/>
</dbReference>
<dbReference type="InterPro" id="IPR044925">
    <property type="entry name" value="His-Me_finger_sf"/>
</dbReference>
<dbReference type="SMART" id="SM00477">
    <property type="entry name" value="NUC"/>
    <property type="match status" value="1"/>
</dbReference>
<organism evidence="5 6">
    <name type="scientific">Phyllobacterium bourgognense</name>
    <dbReference type="NCBI Taxonomy" id="314236"/>
    <lineage>
        <taxon>Bacteria</taxon>
        <taxon>Pseudomonadati</taxon>
        <taxon>Pseudomonadota</taxon>
        <taxon>Alphaproteobacteria</taxon>
        <taxon>Hyphomicrobiales</taxon>
        <taxon>Phyllobacteriaceae</taxon>
        <taxon>Phyllobacterium</taxon>
    </lineage>
</organism>
<dbReference type="PANTHER" id="PTHR13966:SF5">
    <property type="entry name" value="ENDONUCLEASE G, MITOCHONDRIAL"/>
    <property type="match status" value="1"/>
</dbReference>
<dbReference type="Proteomes" id="UP000253324">
    <property type="component" value="Unassembled WGS sequence"/>
</dbReference>
<comment type="caution">
    <text evidence="5">The sequence shown here is derived from an EMBL/GenBank/DDBJ whole genome shotgun (WGS) entry which is preliminary data.</text>
</comment>
<dbReference type="OrthoDB" id="9811262at2"/>
<evidence type="ECO:0000313" key="5">
    <source>
        <dbReference type="EMBL" id="RCW87886.1"/>
    </source>
</evidence>
<reference evidence="5 6" key="1">
    <citation type="submission" date="2018-07" db="EMBL/GenBank/DDBJ databases">
        <title>Genomic Encyclopedia of Type Strains, Phase III (KMG-III): the genomes of soil and plant-associated and newly described type strains.</title>
        <authorList>
            <person name="Whitman W."/>
        </authorList>
    </citation>
    <scope>NUCLEOTIDE SEQUENCE [LARGE SCALE GENOMIC DNA]</scope>
    <source>
        <strain evidence="5 6">31-25a</strain>
    </source>
</reference>
<dbReference type="SUPFAM" id="SSF54060">
    <property type="entry name" value="His-Me finger endonucleases"/>
    <property type="match status" value="1"/>
</dbReference>
<evidence type="ECO:0000256" key="2">
    <source>
        <dbReference type="PIRSR" id="PIRSR640255-2"/>
    </source>
</evidence>
<accession>A0A368Z8Q8</accession>
<dbReference type="InterPro" id="IPR020821">
    <property type="entry name" value="ENPP1-3/EXOG-like_nuc-like"/>
</dbReference>
<dbReference type="InterPro" id="IPR001604">
    <property type="entry name" value="Endo_G_ENPP1-like_dom"/>
</dbReference>
<dbReference type="SMART" id="SM00892">
    <property type="entry name" value="Endonuclease_NS"/>
    <property type="match status" value="1"/>
</dbReference>
<evidence type="ECO:0000313" key="6">
    <source>
        <dbReference type="Proteomes" id="UP000253324"/>
    </source>
</evidence>
<keyword evidence="5" id="KW-0255">Endonuclease</keyword>
<dbReference type="CDD" id="cd00091">
    <property type="entry name" value="NUC"/>
    <property type="match status" value="1"/>
</dbReference>
<dbReference type="GO" id="GO:0016787">
    <property type="term" value="F:hydrolase activity"/>
    <property type="evidence" value="ECO:0007669"/>
    <property type="project" value="InterPro"/>
</dbReference>
<gene>
    <name evidence="5" type="ORF">C7476_101655</name>
</gene>
<dbReference type="RefSeq" id="WP_114428423.1">
    <property type="nucleotide sequence ID" value="NZ_QPJM01000001.1"/>
</dbReference>
<protein>
    <submittedName>
        <fullName evidence="5">Endonuclease G</fullName>
    </submittedName>
</protein>
<evidence type="ECO:0000259" key="3">
    <source>
        <dbReference type="SMART" id="SM00477"/>
    </source>
</evidence>
<dbReference type="SUPFAM" id="SSF50494">
    <property type="entry name" value="Trypsin-like serine proteases"/>
    <property type="match status" value="1"/>
</dbReference>
<feature type="binding site" evidence="2">
    <location>
        <position position="484"/>
    </location>
    <ligand>
        <name>Mg(2+)</name>
        <dbReference type="ChEBI" id="CHEBI:18420"/>
        <note>catalytic</note>
    </ligand>
</feature>
<dbReference type="PANTHER" id="PTHR13966">
    <property type="entry name" value="ENDONUCLEASE RELATED"/>
    <property type="match status" value="1"/>
</dbReference>
<dbReference type="Pfam" id="PF01223">
    <property type="entry name" value="Endonuclease_NS"/>
    <property type="match status" value="1"/>
</dbReference>
<dbReference type="InterPro" id="IPR044929">
    <property type="entry name" value="DNA/RNA_non-sp_Endonuclease_sf"/>
</dbReference>
<dbReference type="Gene3D" id="3.40.570.10">
    <property type="entry name" value="Extracellular Endonuclease, subunit A"/>
    <property type="match status" value="1"/>
</dbReference>
<keyword evidence="6" id="KW-1185">Reference proteome</keyword>
<dbReference type="AlphaFoldDB" id="A0A368Z8Q8"/>
<dbReference type="GO" id="GO:0046872">
    <property type="term" value="F:metal ion binding"/>
    <property type="evidence" value="ECO:0007669"/>
    <property type="project" value="UniProtKB-KW"/>
</dbReference>
<feature type="domain" description="DNA/RNA non-specific endonuclease/pyrophosphatase/phosphodiesterase" evidence="4">
    <location>
        <begin position="387"/>
        <end position="595"/>
    </location>
</feature>
<keyword evidence="5" id="KW-0378">Hydrolase</keyword>
<dbReference type="GO" id="GO:0003676">
    <property type="term" value="F:nucleic acid binding"/>
    <property type="evidence" value="ECO:0007669"/>
    <property type="project" value="InterPro"/>
</dbReference>
<evidence type="ECO:0000256" key="1">
    <source>
        <dbReference type="PIRSR" id="PIRSR640255-1"/>
    </source>
</evidence>
<dbReference type="InterPro" id="IPR040255">
    <property type="entry name" value="Non-specific_endonuclease"/>
</dbReference>
<feature type="domain" description="ENPP1-3/EXOG-like endonuclease/phosphodiesterase" evidence="3">
    <location>
        <begin position="388"/>
        <end position="596"/>
    </location>
</feature>
<feature type="active site" description="Proton acceptor" evidence="1">
    <location>
        <position position="448"/>
    </location>
</feature>
<dbReference type="GO" id="GO:0004519">
    <property type="term" value="F:endonuclease activity"/>
    <property type="evidence" value="ECO:0007669"/>
    <property type="project" value="UniProtKB-KW"/>
</dbReference>